<dbReference type="Proteomes" id="UP000784294">
    <property type="component" value="Unassembled WGS sequence"/>
</dbReference>
<proteinExistence type="predicted"/>
<comment type="caution">
    <text evidence="2">The sequence shown here is derived from an EMBL/GenBank/DDBJ whole genome shotgun (WGS) entry which is preliminary data.</text>
</comment>
<feature type="region of interest" description="Disordered" evidence="1">
    <location>
        <begin position="82"/>
        <end position="116"/>
    </location>
</feature>
<gene>
    <name evidence="2" type="ORF">PXEA_LOCUS28742</name>
</gene>
<name>A0A3S5FG13_9PLAT</name>
<feature type="compositionally biased region" description="Polar residues" evidence="1">
    <location>
        <begin position="96"/>
        <end position="113"/>
    </location>
</feature>
<evidence type="ECO:0000313" key="3">
    <source>
        <dbReference type="Proteomes" id="UP000784294"/>
    </source>
</evidence>
<protein>
    <submittedName>
        <fullName evidence="2">Uncharacterized protein</fullName>
    </submittedName>
</protein>
<keyword evidence="3" id="KW-1185">Reference proteome</keyword>
<reference evidence="2" key="1">
    <citation type="submission" date="2018-11" db="EMBL/GenBank/DDBJ databases">
        <authorList>
            <consortium name="Pathogen Informatics"/>
        </authorList>
    </citation>
    <scope>NUCLEOTIDE SEQUENCE</scope>
</reference>
<accession>A0A3S5FG13</accession>
<dbReference type="AlphaFoldDB" id="A0A3S5FG13"/>
<feature type="compositionally biased region" description="Basic and acidic residues" evidence="1">
    <location>
        <begin position="82"/>
        <end position="93"/>
    </location>
</feature>
<dbReference type="EMBL" id="CAAALY010249521">
    <property type="protein sequence ID" value="VEL35302.1"/>
    <property type="molecule type" value="Genomic_DNA"/>
</dbReference>
<sequence length="235" mass="25816">MLILSVICRFVVPLYLFPTRPLSLSFFLFFCTSLYCSTSTAWLCLCLVSSTSVGVKLLETSANDAAAVQLLVGRPGASCIREPERWETDRGDRTNVGGQTSVDNQSGRLNDGSSAGRRPAPFWLPVRTNRVNTWRPCPLPVASAPVQLADLTTDHAVHAACVERQNDAPSAQSQRRQDGTTGCAVQVEGRYREKREMTIPGISGDKLELSGSLGVYQIHSKKLESVFLISLVHWY</sequence>
<organism evidence="2 3">
    <name type="scientific">Protopolystoma xenopodis</name>
    <dbReference type="NCBI Taxonomy" id="117903"/>
    <lineage>
        <taxon>Eukaryota</taxon>
        <taxon>Metazoa</taxon>
        <taxon>Spiralia</taxon>
        <taxon>Lophotrochozoa</taxon>
        <taxon>Platyhelminthes</taxon>
        <taxon>Monogenea</taxon>
        <taxon>Polyopisthocotylea</taxon>
        <taxon>Polystomatidea</taxon>
        <taxon>Polystomatidae</taxon>
        <taxon>Protopolystoma</taxon>
    </lineage>
</organism>
<evidence type="ECO:0000256" key="1">
    <source>
        <dbReference type="SAM" id="MobiDB-lite"/>
    </source>
</evidence>
<evidence type="ECO:0000313" key="2">
    <source>
        <dbReference type="EMBL" id="VEL35302.1"/>
    </source>
</evidence>